<dbReference type="OrthoDB" id="2747330at2759"/>
<dbReference type="AlphaFoldDB" id="A0A7J7MWU2"/>
<accession>A0A7J7MWU2</accession>
<dbReference type="PANTHER" id="PTHR46310:SF4">
    <property type="entry name" value="OUTER ENVELOPE PROTEIN 64, MITOCHONDRIAL"/>
    <property type="match status" value="1"/>
</dbReference>
<comment type="caution">
    <text evidence="1">The sequence shown here is derived from an EMBL/GenBank/DDBJ whole genome shotgun (WGS) entry which is preliminary data.</text>
</comment>
<reference evidence="1 2" key="1">
    <citation type="journal article" date="2020" name="IScience">
        <title>Genome Sequencing of the Endangered Kingdonia uniflora (Circaeasteraceae, Ranunculales) Reveals Potential Mechanisms of Evolutionary Specialization.</title>
        <authorList>
            <person name="Sun Y."/>
            <person name="Deng T."/>
            <person name="Zhang A."/>
            <person name="Moore M.J."/>
            <person name="Landis J.B."/>
            <person name="Lin N."/>
            <person name="Zhang H."/>
            <person name="Zhang X."/>
            <person name="Huang J."/>
            <person name="Zhang X."/>
            <person name="Sun H."/>
            <person name="Wang H."/>
        </authorList>
    </citation>
    <scope>NUCLEOTIDE SEQUENCE [LARGE SCALE GENOMIC DNA]</scope>
    <source>
        <strain evidence="1">TB1705</strain>
        <tissue evidence="1">Leaf</tissue>
    </source>
</reference>
<dbReference type="PANTHER" id="PTHR46310">
    <property type="entry name" value="AMIDASE 1"/>
    <property type="match status" value="1"/>
</dbReference>
<evidence type="ECO:0000313" key="1">
    <source>
        <dbReference type="EMBL" id="KAF6159346.1"/>
    </source>
</evidence>
<proteinExistence type="predicted"/>
<evidence type="ECO:0000313" key="2">
    <source>
        <dbReference type="Proteomes" id="UP000541444"/>
    </source>
</evidence>
<organism evidence="1 2">
    <name type="scientific">Kingdonia uniflora</name>
    <dbReference type="NCBI Taxonomy" id="39325"/>
    <lineage>
        <taxon>Eukaryota</taxon>
        <taxon>Viridiplantae</taxon>
        <taxon>Streptophyta</taxon>
        <taxon>Embryophyta</taxon>
        <taxon>Tracheophyta</taxon>
        <taxon>Spermatophyta</taxon>
        <taxon>Magnoliopsida</taxon>
        <taxon>Ranunculales</taxon>
        <taxon>Circaeasteraceae</taxon>
        <taxon>Kingdonia</taxon>
    </lineage>
</organism>
<protein>
    <submittedName>
        <fullName evidence="1">Uncharacterized protein</fullName>
    </submittedName>
</protein>
<keyword evidence="2" id="KW-1185">Reference proteome</keyword>
<gene>
    <name evidence="1" type="ORF">GIB67_032117</name>
</gene>
<sequence length="127" mass="14002">MVIVSFFIYEFKTNHEEWVRIAKPKLGPHIFARVLAAIKTTHDNIKTFYKVQTETPAALNSLLKVQTGSFLDGAAPNGLFGLGMKNLSVPSILSSVSFCVNSFLCDLDMMVLEESALGTKFNSQAQD</sequence>
<dbReference type="EMBL" id="JACGCM010001193">
    <property type="protein sequence ID" value="KAF6159346.1"/>
    <property type="molecule type" value="Genomic_DNA"/>
</dbReference>
<dbReference type="Proteomes" id="UP000541444">
    <property type="component" value="Unassembled WGS sequence"/>
</dbReference>
<name>A0A7J7MWU2_9MAGN</name>